<accession>A0A1Q2HWR0</accession>
<protein>
    <submittedName>
        <fullName evidence="2">NmrA-like family protein</fullName>
    </submittedName>
</protein>
<dbReference type="PANTHER" id="PTHR15020:SF50">
    <property type="entry name" value="UPF0659 PROTEIN YMR090W"/>
    <property type="match status" value="1"/>
</dbReference>
<sequence>MTDIDPATMSDTPSDTAYVLVLGAGGNVSKHTVPKLVDEGHHVTALVRNPDHAADLKDAGATVIVQDLTELDVEAWARLLTPFDVVVWSAGAGGGSPEKTFAVDRDAALTMIDALEQLEDFAPFLINVSYAGAQDATTDDDGSSWYAYVESKKAVDRRLLGSQLSHQILGPTLLTDGPSNGISLLTSERAEGSETSRELVADVIVEAVNRGEPFADNPLEFEDGDAAVSDLD</sequence>
<dbReference type="KEGG" id="cgv:CGLAU_06560"/>
<evidence type="ECO:0000313" key="2">
    <source>
        <dbReference type="EMBL" id="AQQ15274.1"/>
    </source>
</evidence>
<dbReference type="EMBL" id="CP019688">
    <property type="protein sequence ID" value="AQQ15274.1"/>
    <property type="molecule type" value="Genomic_DNA"/>
</dbReference>
<dbReference type="RefSeq" id="WP_232507065.1">
    <property type="nucleotide sequence ID" value="NZ_CP019688.1"/>
</dbReference>
<evidence type="ECO:0000259" key="1">
    <source>
        <dbReference type="Pfam" id="PF13460"/>
    </source>
</evidence>
<proteinExistence type="predicted"/>
<dbReference type="Gene3D" id="3.40.50.720">
    <property type="entry name" value="NAD(P)-binding Rossmann-like Domain"/>
    <property type="match status" value="1"/>
</dbReference>
<dbReference type="PANTHER" id="PTHR15020">
    <property type="entry name" value="FLAVIN REDUCTASE-RELATED"/>
    <property type="match status" value="1"/>
</dbReference>
<dbReference type="InterPro" id="IPR036291">
    <property type="entry name" value="NAD(P)-bd_dom_sf"/>
</dbReference>
<gene>
    <name evidence="2" type="ORF">CGLAU_06560</name>
</gene>
<keyword evidence="3" id="KW-1185">Reference proteome</keyword>
<feature type="domain" description="NAD(P)-binding" evidence="1">
    <location>
        <begin position="23"/>
        <end position="209"/>
    </location>
</feature>
<dbReference type="AlphaFoldDB" id="A0A1Q2HWR0"/>
<organism evidence="2 3">
    <name type="scientific">Corynebacterium glaucum</name>
    <dbReference type="NCBI Taxonomy" id="187491"/>
    <lineage>
        <taxon>Bacteria</taxon>
        <taxon>Bacillati</taxon>
        <taxon>Actinomycetota</taxon>
        <taxon>Actinomycetes</taxon>
        <taxon>Mycobacteriales</taxon>
        <taxon>Corynebacteriaceae</taxon>
        <taxon>Corynebacterium</taxon>
    </lineage>
</organism>
<dbReference type="SUPFAM" id="SSF51735">
    <property type="entry name" value="NAD(P)-binding Rossmann-fold domains"/>
    <property type="match status" value="1"/>
</dbReference>
<dbReference type="Proteomes" id="UP000217209">
    <property type="component" value="Chromosome"/>
</dbReference>
<dbReference type="Pfam" id="PF13460">
    <property type="entry name" value="NAD_binding_10"/>
    <property type="match status" value="1"/>
</dbReference>
<dbReference type="InterPro" id="IPR016040">
    <property type="entry name" value="NAD(P)-bd_dom"/>
</dbReference>
<name>A0A1Q2HWR0_9CORY</name>
<reference evidence="2 3" key="1">
    <citation type="submission" date="2016-12" db="EMBL/GenBank/DDBJ databases">
        <authorList>
            <person name="Song W.-J."/>
            <person name="Kurnit D.M."/>
        </authorList>
    </citation>
    <scope>NUCLEOTIDE SEQUENCE [LARGE SCALE GENOMIC DNA]</scope>
    <source>
        <strain evidence="2 3">DSM 30827</strain>
    </source>
</reference>
<evidence type="ECO:0000313" key="3">
    <source>
        <dbReference type="Proteomes" id="UP000217209"/>
    </source>
</evidence>